<dbReference type="GO" id="GO:0016491">
    <property type="term" value="F:oxidoreductase activity"/>
    <property type="evidence" value="ECO:0007669"/>
    <property type="project" value="InterPro"/>
</dbReference>
<dbReference type="InterPro" id="IPR013041">
    <property type="entry name" value="Clathrin_app_Ig-like_sf"/>
</dbReference>
<feature type="region of interest" description="Disordered" evidence="11">
    <location>
        <begin position="664"/>
        <end position="683"/>
    </location>
</feature>
<keyword evidence="6" id="KW-0333">Golgi apparatus</keyword>
<dbReference type="GO" id="GO:0005794">
    <property type="term" value="C:Golgi apparatus"/>
    <property type="evidence" value="ECO:0007669"/>
    <property type="project" value="UniProtKB-SubCell"/>
</dbReference>
<dbReference type="GO" id="GO:0016482">
    <property type="term" value="P:cytosolic transport"/>
    <property type="evidence" value="ECO:0007669"/>
    <property type="project" value="UniProtKB-ARBA"/>
</dbReference>
<dbReference type="InterPro" id="IPR039261">
    <property type="entry name" value="FNR_nucleotide-bd"/>
</dbReference>
<dbReference type="GO" id="GO:0030117">
    <property type="term" value="C:membrane coat"/>
    <property type="evidence" value="ECO:0007669"/>
    <property type="project" value="InterPro"/>
</dbReference>
<dbReference type="CDD" id="cd00322">
    <property type="entry name" value="FNR_like"/>
    <property type="match status" value="1"/>
</dbReference>
<dbReference type="GO" id="GO:0030659">
    <property type="term" value="C:cytoplasmic vesicle membrane"/>
    <property type="evidence" value="ECO:0007669"/>
    <property type="project" value="UniProtKB-SubCell"/>
</dbReference>
<keyword evidence="5" id="KW-0653">Protein transport</keyword>
<dbReference type="VEuPathDB" id="FungiDB:CCM_03966"/>
<evidence type="ECO:0000313" key="14">
    <source>
        <dbReference type="Proteomes" id="UP000323067"/>
    </source>
</evidence>
<dbReference type="Pfam" id="PF02883">
    <property type="entry name" value="Alpha_adaptinC2"/>
    <property type="match status" value="1"/>
</dbReference>
<evidence type="ECO:0000256" key="1">
    <source>
        <dbReference type="ARBA" id="ARBA00004156"/>
    </source>
</evidence>
<dbReference type="Gene3D" id="2.40.30.10">
    <property type="entry name" value="Translation factors"/>
    <property type="match status" value="1"/>
</dbReference>
<proteinExistence type="inferred from homology"/>
<dbReference type="PROSITE" id="PS50180">
    <property type="entry name" value="GAE"/>
    <property type="match status" value="1"/>
</dbReference>
<evidence type="ECO:0000256" key="3">
    <source>
        <dbReference type="ARBA" id="ARBA00006613"/>
    </source>
</evidence>
<dbReference type="InterPro" id="IPR050840">
    <property type="entry name" value="Adaptor_Complx_Large_Subunit"/>
</dbReference>
<sequence length="1124" mass="123494">MSSLKQFIRNVRAAKTIADERAVIQKESAAIRASFREESADHGIRRNNVAKLLYLFTLGERTHFGQIECIKLLASPRFADKRLGHLATSLLLDENQEVLTLVTNSLKNDLGHSNQYIVGLALCTLGNIASVEMSRDLFPEIENLLSTSNPYIRRKAALCAMRICRKVPDLQEHFLEKATQLLSDRNHGVLLCGLTLVTSLCEADEEEGGEEGIVEKFRSFVPGLVKILKSLSTSGYAPEHDVTGITDPFLQVKILRLLRILAMVDPETSEHINDILAQVATNTDSSKNVGNSILYEAVRTILDIDADSGLRVLGVNILGKFLTNRDNNIRYVALNTLIRVVAIEPNAVQRHRNTILECLRDPDISIRRRALELSFTLINESNVRVLIRELLAFLEVADNEFKPTMTSQIGIAADKFAPNKRWHFDTMLRVLCLAGNFVKEQILSSYVRLIATTPELQTYAVQKLFVNLKKDITQESLTQVGAWCIGEFADALLKGGQYEEEELVQAVKESEVVDLFALILNSSYANQVSTEYIVTALMKLTTRFSDPSSVERVRRILQNHQTSLDVEVQQRAVEYINLFGFEQIRRGVLEKMPPPQIKEESRVLGPAPTKKAKAAANRRSKIVKPTEQDLLDIMDTPSTTMAPSNDRQGSNSDLLADILGSGLTSDTTRAQDPNTSSIMDLFGSGIGSSTPSAMPSSSGLDTLSLSTVSTSQQGPSGSHGIACYNANDLNVTFQVQRNAEGMIQATAKFQNTSSSAALSNVGLQAAVPKSQKLQLLNVSSTTLSPGAEATQMMRVSGCKGPLRLRLRIGFTHPNAGQVMEQSHRSIPATNTDRMNMDKQPSKLDHLARTSTEPREKNLIWVKIVGVDTVNEKTRLLKLGLQEGPAKFLAGQWLDTFVPGNPKPGGFTIASAPSTAARATEPYFELAVQEAPENPVAAWLWKPENEILHRFIQVRVGGSFVCPPTEGLDGIRRIILVAGGVGINPLVSMLGYVADQDDNLSIQLSVMYSTREPEDGDLGEVLFLDRILNLFRTGRVSGNVKLFLTRPASHIYDRTADETGGIDVRFGRIEGGDLLSEISSGGSKESTLVYICGPPAMTDSFVDLLTAPDVATVISAARVKSEKWW</sequence>
<feature type="domain" description="GAE" evidence="12">
    <location>
        <begin position="716"/>
        <end position="827"/>
    </location>
</feature>
<dbReference type="EMBL" id="CP023327">
    <property type="protein sequence ID" value="ATY67063.1"/>
    <property type="molecule type" value="Genomic_DNA"/>
</dbReference>
<comment type="subunit">
    <text evidence="9">Adaptor protein complex 1 (AP-1) is a heterotetramer composed of two large adaptins (gamma-type subunit APL4 and beta-type subunit APL2), a medium adaptin (mu-type subunit APM1) and a small adaptin (sigma-type subunit APS1). AP-1 interacts with clathrin.</text>
</comment>
<evidence type="ECO:0000256" key="11">
    <source>
        <dbReference type="SAM" id="MobiDB-lite"/>
    </source>
</evidence>
<evidence type="ECO:0000256" key="9">
    <source>
        <dbReference type="ARBA" id="ARBA00062546"/>
    </source>
</evidence>
<reference evidence="13 14" key="1">
    <citation type="journal article" date="2017" name="BMC Genomics">
        <title>Chromosome level assembly and secondary metabolite potential of the parasitic fungus Cordyceps militaris.</title>
        <authorList>
            <person name="Kramer G.J."/>
            <person name="Nodwell J.R."/>
        </authorList>
    </citation>
    <scope>NUCLEOTIDE SEQUENCE [LARGE SCALE GENOMIC DNA]</scope>
    <source>
        <strain evidence="13 14">ATCC 34164</strain>
    </source>
</reference>
<evidence type="ECO:0000256" key="2">
    <source>
        <dbReference type="ARBA" id="ARBA00004555"/>
    </source>
</evidence>
<evidence type="ECO:0000256" key="7">
    <source>
        <dbReference type="ARBA" id="ARBA00023136"/>
    </source>
</evidence>
<accession>A0A2H4SVC7</accession>
<dbReference type="SMART" id="SM00809">
    <property type="entry name" value="Alpha_adaptinC2"/>
    <property type="match status" value="1"/>
</dbReference>
<dbReference type="InterPro" id="IPR011989">
    <property type="entry name" value="ARM-like"/>
</dbReference>
<name>A0A2H4SVC7_CORMI</name>
<dbReference type="VEuPathDB" id="FungiDB:CCM_03967"/>
<evidence type="ECO:0000256" key="8">
    <source>
        <dbReference type="ARBA" id="ARBA00023329"/>
    </source>
</evidence>
<evidence type="ECO:0000256" key="5">
    <source>
        <dbReference type="ARBA" id="ARBA00022927"/>
    </source>
</evidence>
<feature type="compositionally biased region" description="Basic residues" evidence="11">
    <location>
        <begin position="610"/>
        <end position="620"/>
    </location>
</feature>
<dbReference type="GO" id="GO:0006886">
    <property type="term" value="P:intracellular protein transport"/>
    <property type="evidence" value="ECO:0007669"/>
    <property type="project" value="InterPro"/>
</dbReference>
<feature type="compositionally biased region" description="Polar residues" evidence="11">
    <location>
        <begin position="664"/>
        <end position="678"/>
    </location>
</feature>
<dbReference type="InterPro" id="IPR002553">
    <property type="entry name" value="Clathrin/coatomer_adapt-like_N"/>
</dbReference>
<dbReference type="SUPFAM" id="SSF49348">
    <property type="entry name" value="Clathrin adaptor appendage domain"/>
    <property type="match status" value="1"/>
</dbReference>
<dbReference type="Gene3D" id="3.40.50.80">
    <property type="entry name" value="Nucleotide-binding domain of ferredoxin-NADP reductase (FNR) module"/>
    <property type="match status" value="1"/>
</dbReference>
<dbReference type="InterPro" id="IPR017938">
    <property type="entry name" value="Riboflavin_synthase-like_b-brl"/>
</dbReference>
<dbReference type="SUPFAM" id="SSF48371">
    <property type="entry name" value="ARM repeat"/>
    <property type="match status" value="1"/>
</dbReference>
<comment type="similarity">
    <text evidence="3">Belongs to the adaptor complexes large subunit family.</text>
</comment>
<organism evidence="13 14">
    <name type="scientific">Cordyceps militaris</name>
    <name type="common">Caterpillar fungus</name>
    <name type="synonym">Clavaria militaris</name>
    <dbReference type="NCBI Taxonomy" id="73501"/>
    <lineage>
        <taxon>Eukaryota</taxon>
        <taxon>Fungi</taxon>
        <taxon>Dikarya</taxon>
        <taxon>Ascomycota</taxon>
        <taxon>Pezizomycotina</taxon>
        <taxon>Sordariomycetes</taxon>
        <taxon>Hypocreomycetidae</taxon>
        <taxon>Hypocreales</taxon>
        <taxon>Cordycipitaceae</taxon>
        <taxon>Cordyceps</taxon>
    </lineage>
</organism>
<keyword evidence="4" id="KW-0813">Transport</keyword>
<dbReference type="Gene3D" id="2.60.40.1230">
    <property type="match status" value="1"/>
</dbReference>
<keyword evidence="7" id="KW-0472">Membrane</keyword>
<dbReference type="Gene3D" id="1.25.10.10">
    <property type="entry name" value="Leucine-rich Repeat Variant"/>
    <property type="match status" value="1"/>
</dbReference>
<evidence type="ECO:0000256" key="6">
    <source>
        <dbReference type="ARBA" id="ARBA00023034"/>
    </source>
</evidence>
<gene>
    <name evidence="13" type="ORF">A9K55_000849</name>
</gene>
<dbReference type="OrthoDB" id="28053at2759"/>
<comment type="subcellular location">
    <subcellularLocation>
        <location evidence="1">Cytoplasmic vesicle membrane</location>
    </subcellularLocation>
    <subcellularLocation>
        <location evidence="2">Golgi apparatus</location>
    </subcellularLocation>
</comment>
<evidence type="ECO:0000256" key="10">
    <source>
        <dbReference type="ARBA" id="ARBA00076192"/>
    </source>
</evidence>
<dbReference type="InterPro" id="IPR008153">
    <property type="entry name" value="GAE_dom"/>
</dbReference>
<protein>
    <recommendedName>
        <fullName evidence="10">Gamma-adaptin</fullName>
    </recommendedName>
</protein>
<dbReference type="Pfam" id="PF01602">
    <property type="entry name" value="Adaptin_N"/>
    <property type="match status" value="1"/>
</dbReference>
<keyword evidence="8" id="KW-0968">Cytoplasmic vesicle</keyword>
<dbReference type="PANTHER" id="PTHR22780">
    <property type="entry name" value="ADAPTIN, ALPHA/GAMMA/EPSILON"/>
    <property type="match status" value="1"/>
</dbReference>
<evidence type="ECO:0000256" key="4">
    <source>
        <dbReference type="ARBA" id="ARBA00022448"/>
    </source>
</evidence>
<dbReference type="Pfam" id="PF00175">
    <property type="entry name" value="NAD_binding_1"/>
    <property type="match status" value="1"/>
</dbReference>
<dbReference type="SUPFAM" id="SSF63380">
    <property type="entry name" value="Riboflavin synthase domain-like"/>
    <property type="match status" value="1"/>
</dbReference>
<evidence type="ECO:0000313" key="13">
    <source>
        <dbReference type="EMBL" id="ATY67063.1"/>
    </source>
</evidence>
<dbReference type="Proteomes" id="UP000323067">
    <property type="component" value="Chromosome ii"/>
</dbReference>
<dbReference type="GO" id="GO:0005829">
    <property type="term" value="C:cytosol"/>
    <property type="evidence" value="ECO:0007669"/>
    <property type="project" value="GOC"/>
</dbReference>
<feature type="region of interest" description="Disordered" evidence="11">
    <location>
        <begin position="599"/>
        <end position="620"/>
    </location>
</feature>
<dbReference type="FunFam" id="1.25.10.10:FF:000030">
    <property type="entry name" value="AP-1 complex subunit gamma"/>
    <property type="match status" value="1"/>
</dbReference>
<evidence type="ECO:0000259" key="12">
    <source>
        <dbReference type="PROSITE" id="PS50180"/>
    </source>
</evidence>
<dbReference type="VEuPathDB" id="FungiDB:A9K55_000849"/>
<dbReference type="GO" id="GO:0016192">
    <property type="term" value="P:vesicle-mediated transport"/>
    <property type="evidence" value="ECO:0007669"/>
    <property type="project" value="InterPro"/>
</dbReference>
<dbReference type="InterPro" id="IPR016024">
    <property type="entry name" value="ARM-type_fold"/>
</dbReference>
<dbReference type="InterPro" id="IPR001433">
    <property type="entry name" value="OxRdtase_FAD/NAD-bd"/>
</dbReference>
<dbReference type="AlphaFoldDB" id="A0A2H4SVC7"/>
<dbReference type="InterPro" id="IPR008152">
    <property type="entry name" value="Clathrin_a/b/g-adaptin_app_Ig"/>
</dbReference>
<dbReference type="SUPFAM" id="SSF52343">
    <property type="entry name" value="Ferredoxin reductase-like, C-terminal NADP-linked domain"/>
    <property type="match status" value="1"/>
</dbReference>